<dbReference type="InterPro" id="IPR001731">
    <property type="entry name" value="ALAD"/>
</dbReference>
<dbReference type="GO" id="GO:0006782">
    <property type="term" value="P:protoporphyrinogen IX biosynthetic process"/>
    <property type="evidence" value="ECO:0007669"/>
    <property type="project" value="UniProtKB-UniPathway"/>
</dbReference>
<dbReference type="KEGG" id="mgl:MGL_1296"/>
<comment type="caution">
    <text evidence="10">The sequence shown here is derived from an EMBL/GenBank/DDBJ whole genome shotgun (WGS) entry which is preliminary data.</text>
</comment>
<dbReference type="UniPathway" id="UPA00251">
    <property type="reaction ID" value="UER00318"/>
</dbReference>
<keyword evidence="5 8" id="KW-0627">Porphyrin biosynthesis</keyword>
<evidence type="ECO:0000256" key="8">
    <source>
        <dbReference type="RuleBase" id="RU000515"/>
    </source>
</evidence>
<dbReference type="GO" id="GO:0004655">
    <property type="term" value="F:porphobilinogen synthase activity"/>
    <property type="evidence" value="ECO:0007669"/>
    <property type="project" value="UniProtKB-EC"/>
</dbReference>
<dbReference type="EC" id="4.2.1.24" evidence="8"/>
<dbReference type="SUPFAM" id="SSF51569">
    <property type="entry name" value="Aldolase"/>
    <property type="match status" value="1"/>
</dbReference>
<dbReference type="SMART" id="SM01004">
    <property type="entry name" value="ALAD"/>
    <property type="match status" value="1"/>
</dbReference>
<evidence type="ECO:0000256" key="2">
    <source>
        <dbReference type="ARBA" id="ARBA00008055"/>
    </source>
</evidence>
<evidence type="ECO:0000256" key="7">
    <source>
        <dbReference type="ARBA" id="ARBA00047651"/>
    </source>
</evidence>
<evidence type="ECO:0000256" key="3">
    <source>
        <dbReference type="ARBA" id="ARBA00023133"/>
    </source>
</evidence>
<keyword evidence="3" id="KW-0350">Heme biosynthesis</keyword>
<dbReference type="VEuPathDB" id="FungiDB:MGL_1296"/>
<dbReference type="InterPro" id="IPR013785">
    <property type="entry name" value="Aldolase_TIM"/>
</dbReference>
<dbReference type="RefSeq" id="XP_001732028.1">
    <property type="nucleotide sequence ID" value="XM_001731976.1"/>
</dbReference>
<dbReference type="Pfam" id="PF00490">
    <property type="entry name" value="ALAD"/>
    <property type="match status" value="1"/>
</dbReference>
<name>A8PX20_MALGO</name>
<comment type="pathway">
    <text evidence="1">Porphyrin-containing compound metabolism; protoporphyrin-IX biosynthesis; coproporphyrinogen-III from 5-aminolevulinate: step 1/4.</text>
</comment>
<dbReference type="InParanoid" id="A8PX20"/>
<dbReference type="OrthoDB" id="1530at2759"/>
<protein>
    <recommendedName>
        <fullName evidence="8">Delta-aminolevulinic acid dehydratase</fullName>
        <ecNumber evidence="8">4.2.1.24</ecNumber>
    </recommendedName>
</protein>
<dbReference type="InterPro" id="IPR030656">
    <property type="entry name" value="ALAD_AS"/>
</dbReference>
<organism evidence="10 11">
    <name type="scientific">Malassezia globosa (strain ATCC MYA-4612 / CBS 7966)</name>
    <name type="common">Dandruff-associated fungus</name>
    <dbReference type="NCBI Taxonomy" id="425265"/>
    <lineage>
        <taxon>Eukaryota</taxon>
        <taxon>Fungi</taxon>
        <taxon>Dikarya</taxon>
        <taxon>Basidiomycota</taxon>
        <taxon>Ustilaginomycotina</taxon>
        <taxon>Malasseziomycetes</taxon>
        <taxon>Malasseziales</taxon>
        <taxon>Malasseziaceae</taxon>
        <taxon>Malassezia</taxon>
    </lineage>
</organism>
<proteinExistence type="inferred from homology"/>
<reference evidence="10 11" key="1">
    <citation type="journal article" date="2007" name="Proc. Natl. Acad. Sci. U.S.A.">
        <title>Dandruff-associated Malassezia genomes reveal convergent and divergent virulence traits shared with plant and human fungal pathogens.</title>
        <authorList>
            <person name="Xu J."/>
            <person name="Saunders C.W."/>
            <person name="Hu P."/>
            <person name="Grant R.A."/>
            <person name="Boekhout T."/>
            <person name="Kuramae E.E."/>
            <person name="Kronstad J.W."/>
            <person name="Deangelis Y.M."/>
            <person name="Reeder N.L."/>
            <person name="Johnstone K.R."/>
            <person name="Leland M."/>
            <person name="Fieno A.M."/>
            <person name="Begley W.M."/>
            <person name="Sun Y."/>
            <person name="Lacey M.P."/>
            <person name="Chaudhary T."/>
            <person name="Keough T."/>
            <person name="Chu L."/>
            <person name="Sears R."/>
            <person name="Yuan B."/>
            <person name="Dawson T.L.Jr."/>
        </authorList>
    </citation>
    <scope>NUCLEOTIDE SEQUENCE [LARGE SCALE GENOMIC DNA]</scope>
    <source>
        <strain evidence="11">ATCC MYA-4612 / CBS 7966</strain>
    </source>
</reference>
<dbReference type="PRINTS" id="PR00144">
    <property type="entry name" value="DALDHYDRTASE"/>
</dbReference>
<dbReference type="STRING" id="425265.A8PX20"/>
<comment type="subunit">
    <text evidence="8">Homooctamer.</text>
</comment>
<gene>
    <name evidence="10" type="ORF">MGL_1296</name>
</gene>
<keyword evidence="11" id="KW-1185">Reference proteome</keyword>
<dbReference type="GO" id="GO:0005829">
    <property type="term" value="C:cytosol"/>
    <property type="evidence" value="ECO:0007669"/>
    <property type="project" value="TreeGrafter"/>
</dbReference>
<dbReference type="EMBL" id="AAYY01000003">
    <property type="protein sequence ID" value="EDP44814.1"/>
    <property type="molecule type" value="Genomic_DNA"/>
</dbReference>
<evidence type="ECO:0000256" key="4">
    <source>
        <dbReference type="ARBA" id="ARBA00023239"/>
    </source>
</evidence>
<sequence length="162" mass="17927">MDNRIRAIREGLLRENLANQTTIMSYSAKFASSMYGPFREAVASAPSFGDRRCYQLPPGARGLARRAIVRDVQEGADIVMVKPAMPYLDMLSDARELAPDHPLACYQVSGEYAMLHAAANAKVGDLRAIVEESMTSMLRAGASLILTYFTPELLQWIDEPRS</sequence>
<dbReference type="PANTHER" id="PTHR11458">
    <property type="entry name" value="DELTA-AMINOLEVULINIC ACID DEHYDRATASE"/>
    <property type="match status" value="1"/>
</dbReference>
<evidence type="ECO:0000256" key="6">
    <source>
        <dbReference type="ARBA" id="ARBA00025628"/>
    </source>
</evidence>
<dbReference type="Gene3D" id="3.20.20.70">
    <property type="entry name" value="Aldolase class I"/>
    <property type="match status" value="1"/>
</dbReference>
<dbReference type="PROSITE" id="PS00169">
    <property type="entry name" value="D_ALA_DEHYDRATASE"/>
    <property type="match status" value="1"/>
</dbReference>
<dbReference type="GO" id="GO:0008270">
    <property type="term" value="F:zinc ion binding"/>
    <property type="evidence" value="ECO:0007669"/>
    <property type="project" value="TreeGrafter"/>
</dbReference>
<evidence type="ECO:0000313" key="11">
    <source>
        <dbReference type="Proteomes" id="UP000008837"/>
    </source>
</evidence>
<comment type="similarity">
    <text evidence="2 9">Belongs to the ALAD family.</text>
</comment>
<accession>A8PX20</accession>
<evidence type="ECO:0000256" key="5">
    <source>
        <dbReference type="ARBA" id="ARBA00023244"/>
    </source>
</evidence>
<comment type="catalytic activity">
    <reaction evidence="7 8">
        <text>2 5-aminolevulinate = porphobilinogen + 2 H2O + H(+)</text>
        <dbReference type="Rhea" id="RHEA:24064"/>
        <dbReference type="ChEBI" id="CHEBI:15377"/>
        <dbReference type="ChEBI" id="CHEBI:15378"/>
        <dbReference type="ChEBI" id="CHEBI:58126"/>
        <dbReference type="ChEBI" id="CHEBI:356416"/>
        <dbReference type="EC" id="4.2.1.24"/>
    </reaction>
</comment>
<dbReference type="AlphaFoldDB" id="A8PX20"/>
<keyword evidence="4 8" id="KW-0456">Lyase</keyword>
<evidence type="ECO:0000256" key="9">
    <source>
        <dbReference type="RuleBase" id="RU004161"/>
    </source>
</evidence>
<comment type="function">
    <text evidence="6">Catalyzes an early step in the biosynthesis of tetrapyrroles. Binds two molecules of 5-aminolevulinate per subunit, each at a distinct site, and catalyzes their condensation to form porphobilinogen.</text>
</comment>
<evidence type="ECO:0000256" key="1">
    <source>
        <dbReference type="ARBA" id="ARBA00004694"/>
    </source>
</evidence>
<evidence type="ECO:0000313" key="10">
    <source>
        <dbReference type="EMBL" id="EDP44814.1"/>
    </source>
</evidence>
<dbReference type="GeneID" id="5856333"/>
<dbReference type="PANTHER" id="PTHR11458:SF0">
    <property type="entry name" value="DELTA-AMINOLEVULINIC ACID DEHYDRATASE"/>
    <property type="match status" value="1"/>
</dbReference>
<dbReference type="Proteomes" id="UP000008837">
    <property type="component" value="Unassembled WGS sequence"/>
</dbReference>